<organism evidence="1 2">
    <name type="scientific">Silvania confinis</name>
    <dbReference type="NCBI Taxonomy" id="2926470"/>
    <lineage>
        <taxon>Bacteria</taxon>
        <taxon>Pseudomonadati</taxon>
        <taxon>Pseudomonadota</taxon>
        <taxon>Gammaproteobacteria</taxon>
        <taxon>Enterobacterales</taxon>
        <taxon>Enterobacteriaceae</taxon>
        <taxon>Silvania</taxon>
    </lineage>
</organism>
<dbReference type="PANTHER" id="PTHR10948:SF23">
    <property type="entry name" value="TRANSPOSASE INSI FOR INSERTION SEQUENCE ELEMENT IS30A-RELATED"/>
    <property type="match status" value="1"/>
</dbReference>
<proteinExistence type="predicted"/>
<sequence length="153" mass="17109">CRPAKRLVPGNELFELVAHLLRQRFSPEQIAGKLRTMKSPSFEDAYVCRETIYNAIYALPVGELRKELIICLRQGKTTRRPRSGGVDRRGQIPDMVSIHVRPPEIEDRLMPGHWEGDLIKGTANASAVATRVERTSGYLILAKRNDATATSAV</sequence>
<dbReference type="GO" id="GO:0032196">
    <property type="term" value="P:transposition"/>
    <property type="evidence" value="ECO:0007669"/>
    <property type="project" value="TreeGrafter"/>
</dbReference>
<dbReference type="GO" id="GO:0004803">
    <property type="term" value="F:transposase activity"/>
    <property type="evidence" value="ECO:0007669"/>
    <property type="project" value="TreeGrafter"/>
</dbReference>
<comment type="caution">
    <text evidence="1">The sequence shown here is derived from an EMBL/GenBank/DDBJ whole genome shotgun (WGS) entry which is preliminary data.</text>
</comment>
<protein>
    <submittedName>
        <fullName evidence="1">IS30 family transposase</fullName>
    </submittedName>
</protein>
<feature type="non-terminal residue" evidence="1">
    <location>
        <position position="1"/>
    </location>
</feature>
<dbReference type="NCBIfam" id="NF033563">
    <property type="entry name" value="transpos_IS30"/>
    <property type="match status" value="1"/>
</dbReference>
<reference evidence="1" key="1">
    <citation type="submission" date="2022-05" db="EMBL/GenBank/DDBJ databases">
        <title>Description of a novel species of Leclercia; Leclercia tamurae and the Proposal for a Novel Genus Silvania gen. nov. Containing Two Novel Species Silvania hatchlandensis sp. nov. and Silvania confinis sp. nov. Isolated from the Rhizosphere of Oak.</title>
        <authorList>
            <person name="Maddock D.W."/>
            <person name="Brady C.L."/>
            <person name="Denman S."/>
            <person name="Arnold D."/>
        </authorList>
    </citation>
    <scope>NUCLEOTIDE SEQUENCE</scope>
    <source>
        <strain evidence="1">H4N4</strain>
    </source>
</reference>
<dbReference type="EMBL" id="JAMGZJ010000042">
    <property type="protein sequence ID" value="MCU6667186.1"/>
    <property type="molecule type" value="Genomic_DNA"/>
</dbReference>
<accession>A0A9J6QD11</accession>
<dbReference type="PANTHER" id="PTHR10948">
    <property type="entry name" value="TRANSPOSASE"/>
    <property type="match status" value="1"/>
</dbReference>
<dbReference type="GO" id="GO:0005829">
    <property type="term" value="C:cytosol"/>
    <property type="evidence" value="ECO:0007669"/>
    <property type="project" value="TreeGrafter"/>
</dbReference>
<name>A0A9J6QD11_9ENTR</name>
<keyword evidence="2" id="KW-1185">Reference proteome</keyword>
<evidence type="ECO:0000313" key="2">
    <source>
        <dbReference type="Proteomes" id="UP001061282"/>
    </source>
</evidence>
<dbReference type="Proteomes" id="UP001061282">
    <property type="component" value="Unassembled WGS sequence"/>
</dbReference>
<dbReference type="InterPro" id="IPR053392">
    <property type="entry name" value="Transposase_IS30-like"/>
</dbReference>
<dbReference type="AlphaFoldDB" id="A0A9J6QD11"/>
<gene>
    <name evidence="1" type="ORF">M8013_00190</name>
</gene>
<dbReference type="InterPro" id="IPR051917">
    <property type="entry name" value="Transposase-Integrase"/>
</dbReference>
<evidence type="ECO:0000313" key="1">
    <source>
        <dbReference type="EMBL" id="MCU6667186.1"/>
    </source>
</evidence>
<feature type="non-terminal residue" evidence="1">
    <location>
        <position position="153"/>
    </location>
</feature>